<dbReference type="AlphaFoldDB" id="A0A498L3N0"/>
<feature type="transmembrane region" description="Helical" evidence="1">
    <location>
        <begin position="9"/>
        <end position="30"/>
    </location>
</feature>
<evidence type="ECO:0000313" key="3">
    <source>
        <dbReference type="Proteomes" id="UP000289691"/>
    </source>
</evidence>
<proteinExistence type="predicted"/>
<keyword evidence="1" id="KW-1133">Transmembrane helix</keyword>
<evidence type="ECO:0000313" key="2">
    <source>
        <dbReference type="EMBL" id="RXK51941.1"/>
    </source>
</evidence>
<feature type="transmembrane region" description="Helical" evidence="1">
    <location>
        <begin position="36"/>
        <end position="60"/>
    </location>
</feature>
<sequence length="88" mass="9644">MLRSLSRLVTLPTVVVLLLVGVAIMILAAIQNSPTAQLLAGFVAVLAVAASLVLLFFVYLKRLNADIDSDRHELRRELDELVEDDDAE</sequence>
<dbReference type="EMBL" id="RDFA01000001">
    <property type="protein sequence ID" value="RXK51941.1"/>
    <property type="molecule type" value="Genomic_DNA"/>
</dbReference>
<evidence type="ECO:0000256" key="1">
    <source>
        <dbReference type="SAM" id="Phobius"/>
    </source>
</evidence>
<dbReference type="Proteomes" id="UP000289691">
    <property type="component" value="Unassembled WGS sequence"/>
</dbReference>
<keyword evidence="1" id="KW-0472">Membrane</keyword>
<reference evidence="2 3" key="1">
    <citation type="submission" date="2019-01" db="EMBL/GenBank/DDBJ databases">
        <title>Halorientalis sp. F13-25 a new haloarchaeum isolated from hypersaline water.</title>
        <authorList>
            <person name="Ana D.-V."/>
            <person name="Cristina S.-P."/>
            <person name="Antonio V."/>
        </authorList>
    </citation>
    <scope>NUCLEOTIDE SEQUENCE [LARGE SCALE GENOMIC DNA]</scope>
    <source>
        <strain evidence="2 3">F13-25</strain>
    </source>
</reference>
<gene>
    <name evidence="2" type="ORF">EAF64_04715</name>
</gene>
<dbReference type="RefSeq" id="WP_129067795.1">
    <property type="nucleotide sequence ID" value="NZ_RDFA01000001.1"/>
</dbReference>
<accession>A0A498L3N0</accession>
<comment type="caution">
    <text evidence="2">The sequence shown here is derived from an EMBL/GenBank/DDBJ whole genome shotgun (WGS) entry which is preliminary data.</text>
</comment>
<name>A0A498L3N0_9EURY</name>
<keyword evidence="1" id="KW-0812">Transmembrane</keyword>
<protein>
    <submittedName>
        <fullName evidence="2">Uncharacterized protein</fullName>
    </submittedName>
</protein>
<keyword evidence="3" id="KW-1185">Reference proteome</keyword>
<organism evidence="2 3">
    <name type="scientific">Halorientalis pallida</name>
    <dbReference type="NCBI Taxonomy" id="2479928"/>
    <lineage>
        <taxon>Archaea</taxon>
        <taxon>Methanobacteriati</taxon>
        <taxon>Methanobacteriota</taxon>
        <taxon>Stenosarchaea group</taxon>
        <taxon>Halobacteria</taxon>
        <taxon>Halobacteriales</taxon>
        <taxon>Haloarculaceae</taxon>
        <taxon>Halorientalis</taxon>
    </lineage>
</organism>